<keyword evidence="9 11" id="KW-0482">Metalloprotease</keyword>
<comment type="similarity">
    <text evidence="3 11">Belongs to the peptidase M50B family.</text>
</comment>
<dbReference type="GO" id="GO:0004222">
    <property type="term" value="F:metalloendopeptidase activity"/>
    <property type="evidence" value="ECO:0007669"/>
    <property type="project" value="InterPro"/>
</dbReference>
<feature type="transmembrane region" description="Helical" evidence="11">
    <location>
        <begin position="90"/>
        <end position="114"/>
    </location>
</feature>
<dbReference type="CDD" id="cd06163">
    <property type="entry name" value="S2P-M50_PDZ_RseP-like"/>
    <property type="match status" value="1"/>
</dbReference>
<feature type="domain" description="Peptidase M50" evidence="12">
    <location>
        <begin position="7"/>
        <end position="343"/>
    </location>
</feature>
<dbReference type="EMBL" id="MHKE01000017">
    <property type="protein sequence ID" value="OGY82779.1"/>
    <property type="molecule type" value="Genomic_DNA"/>
</dbReference>
<evidence type="ECO:0000256" key="2">
    <source>
        <dbReference type="ARBA" id="ARBA00004141"/>
    </source>
</evidence>
<keyword evidence="11" id="KW-0479">Metal-binding</keyword>
<dbReference type="Gene3D" id="2.30.42.10">
    <property type="match status" value="1"/>
</dbReference>
<comment type="caution">
    <text evidence="13">The sequence shown here is derived from an EMBL/GenBank/DDBJ whole genome shotgun (WGS) entry which is preliminary data.</text>
</comment>
<name>A0A1G2B266_9BACT</name>
<evidence type="ECO:0000256" key="6">
    <source>
        <dbReference type="ARBA" id="ARBA00022801"/>
    </source>
</evidence>
<dbReference type="EC" id="3.4.24.-" evidence="11"/>
<comment type="subcellular location">
    <subcellularLocation>
        <location evidence="2">Membrane</location>
        <topology evidence="2">Multi-pass membrane protein</topology>
    </subcellularLocation>
</comment>
<feature type="transmembrane region" description="Helical" evidence="11">
    <location>
        <begin position="330"/>
        <end position="349"/>
    </location>
</feature>
<evidence type="ECO:0000313" key="13">
    <source>
        <dbReference type="EMBL" id="OGY82779.1"/>
    </source>
</evidence>
<feature type="transmembrane region" description="Helical" evidence="11">
    <location>
        <begin position="281"/>
        <end position="301"/>
    </location>
</feature>
<keyword evidence="4 13" id="KW-0645">Protease</keyword>
<gene>
    <name evidence="13" type="ORF">A2898_04255</name>
</gene>
<dbReference type="SUPFAM" id="SSF50156">
    <property type="entry name" value="PDZ domain-like"/>
    <property type="match status" value="1"/>
</dbReference>
<dbReference type="Proteomes" id="UP000179164">
    <property type="component" value="Unassembled WGS sequence"/>
</dbReference>
<accession>A0A1G2B266</accession>
<comment type="cofactor">
    <cofactor evidence="1 11">
        <name>Zn(2+)</name>
        <dbReference type="ChEBI" id="CHEBI:29105"/>
    </cofactor>
</comment>
<sequence>MITVLIFIAVLAVIVLVHEFGHFAVARKLGVAVEEFGVGFPPRIAAIKSQKTAYSLNWIPIGGFVKIKGEQGDHPDDSDSFGYQKIWRRALIIVAGVLMNIVLAFILFSAAYIIGAPSALDSNPQGTAHVSDRSLQIVSVTDPSPAFSAGFMIGDIIKTLDGTPVDSILRFRQLVQPHVSNELAITVSRNDQDIELNVAPEADTDGLGIIGVGLVEVGTVRYPFFRAIWEGAKTTVSLLGQIVTAFYSLLRDLFAARDVAIDVAGPVGIAVLTGQVARLGFVYLLQFAALLSLNLAIINLIPFPALDGGRLLFLGIEKIRRKPVSKKVESSIHTVGFALLMVLVVIVTIKDVSRFSESISSFFQNIF</sequence>
<evidence type="ECO:0000256" key="1">
    <source>
        <dbReference type="ARBA" id="ARBA00001947"/>
    </source>
</evidence>
<evidence type="ECO:0000256" key="5">
    <source>
        <dbReference type="ARBA" id="ARBA00022692"/>
    </source>
</evidence>
<dbReference type="GO" id="GO:0016020">
    <property type="term" value="C:membrane"/>
    <property type="evidence" value="ECO:0007669"/>
    <property type="project" value="UniProtKB-SubCell"/>
</dbReference>
<dbReference type="STRING" id="1798543.A2898_04255"/>
<keyword evidence="10 11" id="KW-0472">Membrane</keyword>
<keyword evidence="5 11" id="KW-0812">Transmembrane</keyword>
<dbReference type="InterPro" id="IPR004387">
    <property type="entry name" value="Pept_M50_Zn"/>
</dbReference>
<evidence type="ECO:0000313" key="14">
    <source>
        <dbReference type="Proteomes" id="UP000179164"/>
    </source>
</evidence>
<dbReference type="PANTHER" id="PTHR42837">
    <property type="entry name" value="REGULATOR OF SIGMA-E PROTEASE RSEP"/>
    <property type="match status" value="1"/>
</dbReference>
<protein>
    <recommendedName>
        <fullName evidence="11">Zinc metalloprotease</fullName>
        <ecNumber evidence="11">3.4.24.-</ecNumber>
    </recommendedName>
</protein>
<proteinExistence type="inferred from homology"/>
<dbReference type="InterPro" id="IPR008915">
    <property type="entry name" value="Peptidase_M50"/>
</dbReference>
<reference evidence="13 14" key="1">
    <citation type="journal article" date="2016" name="Nat. Commun.">
        <title>Thousands of microbial genomes shed light on interconnected biogeochemical processes in an aquifer system.</title>
        <authorList>
            <person name="Anantharaman K."/>
            <person name="Brown C.T."/>
            <person name="Hug L.A."/>
            <person name="Sharon I."/>
            <person name="Castelle C.J."/>
            <person name="Probst A.J."/>
            <person name="Thomas B.C."/>
            <person name="Singh A."/>
            <person name="Wilkins M.J."/>
            <person name="Karaoz U."/>
            <person name="Brodie E.L."/>
            <person name="Williams K.H."/>
            <person name="Hubbard S.S."/>
            <person name="Banfield J.F."/>
        </authorList>
    </citation>
    <scope>NUCLEOTIDE SEQUENCE [LARGE SCALE GENOMIC DNA]</scope>
</reference>
<evidence type="ECO:0000256" key="3">
    <source>
        <dbReference type="ARBA" id="ARBA00007931"/>
    </source>
</evidence>
<evidence type="ECO:0000256" key="4">
    <source>
        <dbReference type="ARBA" id="ARBA00022670"/>
    </source>
</evidence>
<evidence type="ECO:0000256" key="8">
    <source>
        <dbReference type="ARBA" id="ARBA00022989"/>
    </source>
</evidence>
<evidence type="ECO:0000256" key="11">
    <source>
        <dbReference type="RuleBase" id="RU362031"/>
    </source>
</evidence>
<evidence type="ECO:0000256" key="10">
    <source>
        <dbReference type="ARBA" id="ARBA00023136"/>
    </source>
</evidence>
<keyword evidence="8 11" id="KW-1133">Transmembrane helix</keyword>
<dbReference type="AlphaFoldDB" id="A0A1G2B266"/>
<evidence type="ECO:0000256" key="7">
    <source>
        <dbReference type="ARBA" id="ARBA00022833"/>
    </source>
</evidence>
<dbReference type="GO" id="GO:0046872">
    <property type="term" value="F:metal ion binding"/>
    <property type="evidence" value="ECO:0007669"/>
    <property type="project" value="UniProtKB-KW"/>
</dbReference>
<dbReference type="GO" id="GO:0006508">
    <property type="term" value="P:proteolysis"/>
    <property type="evidence" value="ECO:0007669"/>
    <property type="project" value="UniProtKB-KW"/>
</dbReference>
<dbReference type="Pfam" id="PF02163">
    <property type="entry name" value="Peptidase_M50"/>
    <property type="match status" value="1"/>
</dbReference>
<keyword evidence="7 11" id="KW-0862">Zinc</keyword>
<dbReference type="NCBIfam" id="TIGR00054">
    <property type="entry name" value="RIP metalloprotease RseP"/>
    <property type="match status" value="1"/>
</dbReference>
<organism evidence="13 14">
    <name type="scientific">Candidatus Kerfeldbacteria bacterium RIFCSPLOWO2_01_FULL_48_11</name>
    <dbReference type="NCBI Taxonomy" id="1798543"/>
    <lineage>
        <taxon>Bacteria</taxon>
        <taxon>Candidatus Kerfeldiibacteriota</taxon>
    </lineage>
</organism>
<dbReference type="PANTHER" id="PTHR42837:SF2">
    <property type="entry name" value="MEMBRANE METALLOPROTEASE ARASP2, CHLOROPLASTIC-RELATED"/>
    <property type="match status" value="1"/>
</dbReference>
<dbReference type="InterPro" id="IPR036034">
    <property type="entry name" value="PDZ_sf"/>
</dbReference>
<keyword evidence="6 11" id="KW-0378">Hydrolase</keyword>
<evidence type="ECO:0000256" key="9">
    <source>
        <dbReference type="ARBA" id="ARBA00023049"/>
    </source>
</evidence>
<evidence type="ECO:0000259" key="12">
    <source>
        <dbReference type="Pfam" id="PF02163"/>
    </source>
</evidence>